<feature type="compositionally biased region" description="Low complexity" evidence="1">
    <location>
        <begin position="566"/>
        <end position="577"/>
    </location>
</feature>
<dbReference type="KEGG" id="bbes:BESB_035860"/>
<feature type="compositionally biased region" description="Basic and acidic residues" evidence="1">
    <location>
        <begin position="699"/>
        <end position="711"/>
    </location>
</feature>
<dbReference type="Proteomes" id="UP000224006">
    <property type="component" value="Chromosome II"/>
</dbReference>
<feature type="compositionally biased region" description="Polar residues" evidence="1">
    <location>
        <begin position="919"/>
        <end position="930"/>
    </location>
</feature>
<feature type="compositionally biased region" description="Basic and acidic residues" evidence="1">
    <location>
        <begin position="960"/>
        <end position="971"/>
    </location>
</feature>
<feature type="region of interest" description="Disordered" evidence="1">
    <location>
        <begin position="54"/>
        <end position="206"/>
    </location>
</feature>
<feature type="compositionally biased region" description="Low complexity" evidence="1">
    <location>
        <begin position="985"/>
        <end position="996"/>
    </location>
</feature>
<feature type="compositionally biased region" description="Low complexity" evidence="1">
    <location>
        <begin position="1936"/>
        <end position="1947"/>
    </location>
</feature>
<dbReference type="EMBL" id="NWUJ01000002">
    <property type="protein sequence ID" value="PFH37128.1"/>
    <property type="molecule type" value="Genomic_DNA"/>
</dbReference>
<dbReference type="RefSeq" id="XP_029221137.1">
    <property type="nucleotide sequence ID" value="XM_029362172.1"/>
</dbReference>
<organism evidence="2 3">
    <name type="scientific">Besnoitia besnoiti</name>
    <name type="common">Apicomplexan protozoan</name>
    <dbReference type="NCBI Taxonomy" id="94643"/>
    <lineage>
        <taxon>Eukaryota</taxon>
        <taxon>Sar</taxon>
        <taxon>Alveolata</taxon>
        <taxon>Apicomplexa</taxon>
        <taxon>Conoidasida</taxon>
        <taxon>Coccidia</taxon>
        <taxon>Eucoccidiorida</taxon>
        <taxon>Eimeriorina</taxon>
        <taxon>Sarcocystidae</taxon>
        <taxon>Besnoitia</taxon>
    </lineage>
</organism>
<feature type="compositionally biased region" description="Basic and acidic residues" evidence="1">
    <location>
        <begin position="549"/>
        <end position="560"/>
    </location>
</feature>
<feature type="compositionally biased region" description="Basic and acidic residues" evidence="1">
    <location>
        <begin position="1630"/>
        <end position="1690"/>
    </location>
</feature>
<feature type="compositionally biased region" description="Basic and acidic residues" evidence="1">
    <location>
        <begin position="313"/>
        <end position="350"/>
    </location>
</feature>
<feature type="compositionally biased region" description="Basic and acidic residues" evidence="1">
    <location>
        <begin position="1037"/>
        <end position="1072"/>
    </location>
</feature>
<feature type="compositionally biased region" description="Basic and acidic residues" evidence="1">
    <location>
        <begin position="1100"/>
        <end position="1117"/>
    </location>
</feature>
<feature type="compositionally biased region" description="Low complexity" evidence="1">
    <location>
        <begin position="1751"/>
        <end position="1771"/>
    </location>
</feature>
<feature type="compositionally biased region" description="Low complexity" evidence="1">
    <location>
        <begin position="533"/>
        <end position="548"/>
    </location>
</feature>
<feature type="compositionally biased region" description="Basic and acidic residues" evidence="1">
    <location>
        <begin position="2095"/>
        <end position="2124"/>
    </location>
</feature>
<reference evidence="2 3" key="1">
    <citation type="submission" date="2017-09" db="EMBL/GenBank/DDBJ databases">
        <title>Genome sequencing of Besnoitia besnoiti strain Bb-Ger1.</title>
        <authorList>
            <person name="Schares G."/>
            <person name="Venepally P."/>
            <person name="Lorenzi H.A."/>
        </authorList>
    </citation>
    <scope>NUCLEOTIDE SEQUENCE [LARGE SCALE GENOMIC DNA]</scope>
    <source>
        <strain evidence="2 3">Bb-Ger1</strain>
    </source>
</reference>
<feature type="compositionally biased region" description="Basic and acidic residues" evidence="1">
    <location>
        <begin position="591"/>
        <end position="600"/>
    </location>
</feature>
<feature type="region of interest" description="Disordered" evidence="1">
    <location>
        <begin position="1309"/>
        <end position="1533"/>
    </location>
</feature>
<feature type="compositionally biased region" description="Basic and acidic residues" evidence="1">
    <location>
        <begin position="2211"/>
        <end position="2249"/>
    </location>
</feature>
<dbReference type="VEuPathDB" id="ToxoDB:BESB_035860"/>
<feature type="compositionally biased region" description="Basic and acidic residues" evidence="1">
    <location>
        <begin position="1385"/>
        <end position="1400"/>
    </location>
</feature>
<feature type="region of interest" description="Disordered" evidence="1">
    <location>
        <begin position="228"/>
        <end position="254"/>
    </location>
</feature>
<feature type="region of interest" description="Disordered" evidence="1">
    <location>
        <begin position="533"/>
        <end position="717"/>
    </location>
</feature>
<feature type="region of interest" description="Disordered" evidence="1">
    <location>
        <begin position="1732"/>
        <end position="1826"/>
    </location>
</feature>
<feature type="compositionally biased region" description="Low complexity" evidence="1">
    <location>
        <begin position="2169"/>
        <end position="2180"/>
    </location>
</feature>
<feature type="compositionally biased region" description="Basic and acidic residues" evidence="1">
    <location>
        <begin position="1444"/>
        <end position="1473"/>
    </location>
</feature>
<keyword evidence="3" id="KW-1185">Reference proteome</keyword>
<feature type="compositionally biased region" description="Low complexity" evidence="1">
    <location>
        <begin position="896"/>
        <end position="906"/>
    </location>
</feature>
<feature type="compositionally biased region" description="Basic and acidic residues" evidence="1">
    <location>
        <begin position="1877"/>
        <end position="1895"/>
    </location>
</feature>
<feature type="compositionally biased region" description="Low complexity" evidence="1">
    <location>
        <begin position="1118"/>
        <end position="1150"/>
    </location>
</feature>
<comment type="caution">
    <text evidence="2">The sequence shown here is derived from an EMBL/GenBank/DDBJ whole genome shotgun (WGS) entry which is preliminary data.</text>
</comment>
<feature type="region of interest" description="Disordered" evidence="1">
    <location>
        <begin position="283"/>
        <end position="515"/>
    </location>
</feature>
<feature type="compositionally biased region" description="Low complexity" evidence="1">
    <location>
        <begin position="1483"/>
        <end position="1519"/>
    </location>
</feature>
<feature type="compositionally biased region" description="Basic residues" evidence="1">
    <location>
        <begin position="443"/>
        <end position="452"/>
    </location>
</feature>
<feature type="region of interest" description="Disordered" evidence="1">
    <location>
        <begin position="1206"/>
        <end position="1225"/>
    </location>
</feature>
<feature type="compositionally biased region" description="Basic and acidic residues" evidence="1">
    <location>
        <begin position="2061"/>
        <end position="2070"/>
    </location>
</feature>
<protein>
    <submittedName>
        <fullName evidence="2">Uncharacterized protein</fullName>
    </submittedName>
</protein>
<evidence type="ECO:0000313" key="3">
    <source>
        <dbReference type="Proteomes" id="UP000224006"/>
    </source>
</evidence>
<feature type="compositionally biased region" description="Low complexity" evidence="1">
    <location>
        <begin position="1565"/>
        <end position="1575"/>
    </location>
</feature>
<feature type="compositionally biased region" description="Basic residues" evidence="1">
    <location>
        <begin position="63"/>
        <end position="72"/>
    </location>
</feature>
<feature type="compositionally biased region" description="Basic and acidic residues" evidence="1">
    <location>
        <begin position="2042"/>
        <end position="2054"/>
    </location>
</feature>
<feature type="compositionally biased region" description="Basic residues" evidence="1">
    <location>
        <begin position="1401"/>
        <end position="1413"/>
    </location>
</feature>
<feature type="region of interest" description="Disordered" evidence="1">
    <location>
        <begin position="1024"/>
        <end position="1175"/>
    </location>
</feature>
<feature type="compositionally biased region" description="Low complexity" evidence="1">
    <location>
        <begin position="283"/>
        <end position="303"/>
    </location>
</feature>
<feature type="region of interest" description="Disordered" evidence="1">
    <location>
        <begin position="838"/>
        <end position="875"/>
    </location>
</feature>
<feature type="compositionally biased region" description="Basic and acidic residues" evidence="1">
    <location>
        <begin position="1576"/>
        <end position="1588"/>
    </location>
</feature>
<feature type="compositionally biased region" description="Pro residues" evidence="1">
    <location>
        <begin position="936"/>
        <end position="956"/>
    </location>
</feature>
<proteinExistence type="predicted"/>
<feature type="compositionally biased region" description="Low complexity" evidence="1">
    <location>
        <begin position="1847"/>
        <end position="1857"/>
    </location>
</feature>
<evidence type="ECO:0000256" key="1">
    <source>
        <dbReference type="SAM" id="MobiDB-lite"/>
    </source>
</evidence>
<feature type="region of interest" description="Disordered" evidence="1">
    <location>
        <begin position="1548"/>
        <end position="1690"/>
    </location>
</feature>
<feature type="region of interest" description="Disordered" evidence="1">
    <location>
        <begin position="1998"/>
        <end position="2249"/>
    </location>
</feature>
<dbReference type="GeneID" id="40308567"/>
<accession>A0A2A9MF27</accession>
<gene>
    <name evidence="2" type="ORF">BESB_035860</name>
</gene>
<feature type="region of interest" description="Disordered" evidence="1">
    <location>
        <begin position="1843"/>
        <end position="1981"/>
    </location>
</feature>
<feature type="compositionally biased region" description="Low complexity" evidence="1">
    <location>
        <begin position="154"/>
        <end position="206"/>
    </location>
</feature>
<feature type="compositionally biased region" description="Low complexity" evidence="1">
    <location>
        <begin position="845"/>
        <end position="875"/>
    </location>
</feature>
<feature type="compositionally biased region" description="Basic and acidic residues" evidence="1">
    <location>
        <begin position="2184"/>
        <end position="2204"/>
    </location>
</feature>
<evidence type="ECO:0000313" key="2">
    <source>
        <dbReference type="EMBL" id="PFH37128.1"/>
    </source>
</evidence>
<name>A0A2A9MF27_BESBE</name>
<feature type="region of interest" description="Disordered" evidence="1">
    <location>
        <begin position="894"/>
        <end position="1012"/>
    </location>
</feature>
<feature type="compositionally biased region" description="Basic and acidic residues" evidence="1">
    <location>
        <begin position="2017"/>
        <end position="2033"/>
    </location>
</feature>
<sequence>MGGDVSADVMAAAAQFRSEDRANGDAVPRFPPFYFEGLRAGEPLLVEGAAARRLEVGDERTQKMAKNRRRMQPNKTPADAKAPNEKKPGASGRQAAPKVSEESLKRAGSRGLPSSQDASWPPFSEASASPGGWLSSSQSHAAPALVRPPLHATSSSPASASSPSSSSSSAGLRRSSRLARGLPAVPPLSSSSSSRPAASPSSASPASEAASASASASLFFFSPCSYSSPALFSSPSSSLSLPSFSSSSTCSAPSVAACASSSSSASTPVASSPAAAFLVFSTPLSSSSPVPSSPSQASRAAAPKLRRVKKKRSGDPAEREKATSRRRERRSGLGEKQETAAREAPPRDAESTQPNDAHSSAPAAGGGSAVQGEARCRESSAEGNAPGERCEASADEAPQTHAREEGRETSAAGAQAGDKNRRESGEREDEAAPTNDAAEPRRGHGKRKRRHDQKVCVKREKITPNGEGGRDECSNQRQGEEVGEDRGERQEECADPSNDAEGAALTRGVSARKRPRLQIAIFVKRERCVSACAASPAGSAAQAAALAAQREDAVSAHSGKELPGLSPASSTRASPPRAAHEAERGPLAGRTKGEGEKNVEKATAQEGDKEARGDGDEDKRRERQANTRSEKTRQASRDRAIESDRPPDRDTGQAAGRDEGAKATEGGDTARLTQSDGANSAPHASLRRDSRHVGQAVLSKREKEHDDDRGKPSTAAVPCPALCVFPSSFRSPRLLPPAAPTLPAALHSSDPTEQDARGEAREAALRTRLPPLCCSASSGAASGEKSSSPILLQDVSSLQQHLIATKEHLLQRLRNRLSACPLALSPLARFSSPVAPVEACPQPPSTLGGSPPLPCASSKTSASGSAHSLSSQSPSSALPYSYSASFCPYTTPARTSGAVRPARSAAPSPPPAPSASFSQPCGSLAASSLSGEPLAPRSPSPGTPSPQPPPVVPSPPAFCERPRVASGERHSAWIGRQPRLSFRDGSSPSPSVGSPSCRRQPTEFAGSGVGDLSFDRALETLQRLRGASTARVGSGRDAADERGGVSDRGRIRDRRDAHVSSARRDRGGEGRQTRRQTSGVLRASGAESVVVVDLEEEEVVERGHAAREAPTVRERDLAASPTSAYPVSSSAPSPADAQGAAQQTTGCAGSTPPPLPLISGGEGAANSCSRSSEPLSAFSSAPIAASSAAASASRLHREVSPSGLLARGVRQQFPPSSCGNQPCGGPSPCAVASPLADASLQAPSLSTSSHSCPASSACPPLLAAPDTLHPPKKTRICFSLRKLPASSPLLIPAEYQRRREALQLEAEEGEIIEFSPPARKLSSCVSSASSSASPPSPVGVSPSSCPVAGLLHAAHSMKTTPAQTGDEALTQGTDGRANGGGGRGGETRKEGGERSPEEKPRRHPAAVHARPTHTKGERAERGDARGKTGELPSHLPLPPRLAIRRRELEEERVVSASAPDRDVPEDSLPRSRPDSPISASTISSARPSGSAASSVSASLSAASAFSPWFSPSSSSVCFAPPLPPPPSLIAQAPNGSLALSAPYASLASLNPPLASMPVSPGSVRPSSALSPSPEAATRREARGRERATRATGHAVPPQRRSRREGSVEADNGETRRNAAQPPRASLRCQLSERGDGRRRGVADEAEERHSEQRDAFTLRAEASRSKGDSEVMRRTERLSPGHAEPGERRKQLNESLTFLYAQFQAEAARSGFSLPDLLGAFGEAFIKTLRGERRRANTHPEATALARRADLSPLSSSLSGADSRSSLSSLSEDLRALSVSSAGEAERTDGGRGAQWSRQRRRTRRGQACAGLAGTGDASCTSSATDDERAEAYLYGRRRSRGRGRFSRSLSASQASSGGDHSPSPSVERRRNAAGKENCERQRRERVRDRRDRWVRALPSPDVRNKGGSVSGSDHEGASASRSISPYGSSEDDSSEAFSSSSLSAEELGARGAVSSGELSVPKWLAARGSRAKQNRRREAGEICRTAACRVKSEFVCRDDAGRPGRAHANHASPVEAGEKTEGATDSRRRPETHPLGSTDSEAARRLRATDAWRRFRRLLARREREEERRRARRRSSASAASASLCVPTPPQRARGADEITHESGEARKRGSSEDRRAEEEPNPRLRGNPHEAAGGEGSPQHVEDSGLPMLSAKTRGGAWSPAAGSDTSSAESKAANAEAQTHACERELRMEAQRRDGELRASEARGQVTDSDRQETVAHELEGAEEPGRQRELARADEAGRRGRGGDTLHLHLGGDAYLLELLLEAKPANGGLSFIEKLRALKRLKGKTMLGK</sequence>
<feature type="compositionally biased region" description="Low complexity" evidence="1">
    <location>
        <begin position="1322"/>
        <end position="1349"/>
    </location>
</feature>
<feature type="compositionally biased region" description="Basic and acidic residues" evidence="1">
    <location>
        <begin position="453"/>
        <end position="492"/>
    </location>
</feature>
<feature type="compositionally biased region" description="Basic and acidic residues" evidence="1">
    <location>
        <begin position="606"/>
        <end position="662"/>
    </location>
</feature>
<feature type="compositionally biased region" description="Basic and acidic residues" evidence="1">
    <location>
        <begin position="1414"/>
        <end position="1428"/>
    </location>
</feature>